<dbReference type="Pfam" id="PF03372">
    <property type="entry name" value="Exo_endo_phos"/>
    <property type="match status" value="1"/>
</dbReference>
<keyword evidence="4" id="KW-1185">Reference proteome</keyword>
<name>A0A6I3J7Q3_9ACTN</name>
<dbReference type="InterPro" id="IPR005135">
    <property type="entry name" value="Endo/exonuclease/phosphatase"/>
</dbReference>
<evidence type="ECO:0000259" key="2">
    <source>
        <dbReference type="Pfam" id="PF03372"/>
    </source>
</evidence>
<dbReference type="Proteomes" id="UP000433406">
    <property type="component" value="Unassembled WGS sequence"/>
</dbReference>
<gene>
    <name evidence="3" type="ORF">GGQ22_03600</name>
</gene>
<dbReference type="EMBL" id="WLCI01000003">
    <property type="protein sequence ID" value="MTB94159.1"/>
    <property type="molecule type" value="Genomic_DNA"/>
</dbReference>
<proteinExistence type="predicted"/>
<evidence type="ECO:0000313" key="4">
    <source>
        <dbReference type="Proteomes" id="UP000433406"/>
    </source>
</evidence>
<feature type="domain" description="Endonuclease/exonuclease/phosphatase" evidence="2">
    <location>
        <begin position="124"/>
        <end position="339"/>
    </location>
</feature>
<dbReference type="SUPFAM" id="SSF56219">
    <property type="entry name" value="DNase I-like"/>
    <property type="match status" value="1"/>
</dbReference>
<dbReference type="Gene3D" id="3.60.10.10">
    <property type="entry name" value="Endonuclease/exonuclease/phosphatase"/>
    <property type="match status" value="1"/>
</dbReference>
<sequence length="356" mass="37224">MRRRSTSLVTLGVAVLLTGLAVVAGLGLAPREVRVPIAVGAPTEVSGARVSGRTDQEASRSADREPEASRSRVEGASLLIPPRPPAYRLHRAGAPLERAPRAPAAGRAATAEAAPGAPFTFQVGTLNVQGSQHRANGTGRAALHASTVLGRGVDLVGLQEVQDDQLAVLQARLPGWTIWPGRALGNQGVRLQIGWRNDLFELADTGSIITTFDHQQRPIPYVLLRERATGGEFWVIDLHNSPRDQEADRDAATGAQIALVQRLQATGRPVLLMGDTNEKTEFGCRVSAATGMVGSNGATPSACVGAGPIKIDKIMGVGGVVFGGHVVDYGAPVRAATDHAFVRATVTITPAAIPTD</sequence>
<feature type="region of interest" description="Disordered" evidence="1">
    <location>
        <begin position="44"/>
        <end position="81"/>
    </location>
</feature>
<feature type="compositionally biased region" description="Basic and acidic residues" evidence="1">
    <location>
        <begin position="52"/>
        <end position="73"/>
    </location>
</feature>
<dbReference type="AlphaFoldDB" id="A0A6I3J7Q3"/>
<accession>A0A6I3J7Q3</accession>
<dbReference type="RefSeq" id="WP_154613905.1">
    <property type="nucleotide sequence ID" value="NZ_CP053660.1"/>
</dbReference>
<comment type="caution">
    <text evidence="3">The sequence shown here is derived from an EMBL/GenBank/DDBJ whole genome shotgun (WGS) entry which is preliminary data.</text>
</comment>
<protein>
    <recommendedName>
        <fullName evidence="2">Endonuclease/exonuclease/phosphatase domain-containing protein</fullName>
    </recommendedName>
</protein>
<reference evidence="3 4" key="1">
    <citation type="submission" date="2019-10" db="EMBL/GenBank/DDBJ databases">
        <title>Nocardioides novel species isolated from the excrement of Marmot.</title>
        <authorList>
            <person name="Zhang G."/>
        </authorList>
    </citation>
    <scope>NUCLEOTIDE SEQUENCE [LARGE SCALE GENOMIC DNA]</scope>
    <source>
        <strain evidence="4">zg-579</strain>
    </source>
</reference>
<evidence type="ECO:0000256" key="1">
    <source>
        <dbReference type="SAM" id="MobiDB-lite"/>
    </source>
</evidence>
<dbReference type="InterPro" id="IPR036691">
    <property type="entry name" value="Endo/exonu/phosph_ase_sf"/>
</dbReference>
<organism evidence="3 4">
    <name type="scientific">Nocardioides marmotae</name>
    <dbReference type="NCBI Taxonomy" id="2663857"/>
    <lineage>
        <taxon>Bacteria</taxon>
        <taxon>Bacillati</taxon>
        <taxon>Actinomycetota</taxon>
        <taxon>Actinomycetes</taxon>
        <taxon>Propionibacteriales</taxon>
        <taxon>Nocardioidaceae</taxon>
        <taxon>Nocardioides</taxon>
    </lineage>
</organism>
<dbReference type="GO" id="GO:0003824">
    <property type="term" value="F:catalytic activity"/>
    <property type="evidence" value="ECO:0007669"/>
    <property type="project" value="InterPro"/>
</dbReference>
<evidence type="ECO:0000313" key="3">
    <source>
        <dbReference type="EMBL" id="MTB94159.1"/>
    </source>
</evidence>